<name>A0A210PF81_MIZYE</name>
<dbReference type="PANTHER" id="PTHR14456">
    <property type="entry name" value="INOSITOL POLYPHOSPHATE KINASE 1"/>
    <property type="match status" value="1"/>
</dbReference>
<evidence type="ECO:0000256" key="1">
    <source>
        <dbReference type="ARBA" id="ARBA00012023"/>
    </source>
</evidence>
<protein>
    <recommendedName>
        <fullName evidence="1 6">Inositol-pentakisphosphate 2-kinase</fullName>
        <ecNumber evidence="1 6">2.7.1.158</ecNumber>
    </recommendedName>
</protein>
<evidence type="ECO:0000313" key="9">
    <source>
        <dbReference type="Proteomes" id="UP000242188"/>
    </source>
</evidence>
<proteinExistence type="predicted"/>
<accession>A0A210PF81</accession>
<dbReference type="EMBL" id="NEDP02076741">
    <property type="protein sequence ID" value="OWF35106.1"/>
    <property type="molecule type" value="Genomic_DNA"/>
</dbReference>
<dbReference type="OrthoDB" id="272370at2759"/>
<evidence type="ECO:0000256" key="6">
    <source>
        <dbReference type="RuleBase" id="RU364126"/>
    </source>
</evidence>
<gene>
    <name evidence="8" type="ORF">KP79_PYT10941</name>
</gene>
<keyword evidence="4 6" id="KW-0418">Kinase</keyword>
<reference evidence="8 9" key="1">
    <citation type="journal article" date="2017" name="Nat. Ecol. Evol.">
        <title>Scallop genome provides insights into evolution of bilaterian karyotype and development.</title>
        <authorList>
            <person name="Wang S."/>
            <person name="Zhang J."/>
            <person name="Jiao W."/>
            <person name="Li J."/>
            <person name="Xun X."/>
            <person name="Sun Y."/>
            <person name="Guo X."/>
            <person name="Huan P."/>
            <person name="Dong B."/>
            <person name="Zhang L."/>
            <person name="Hu X."/>
            <person name="Sun X."/>
            <person name="Wang J."/>
            <person name="Zhao C."/>
            <person name="Wang Y."/>
            <person name="Wang D."/>
            <person name="Huang X."/>
            <person name="Wang R."/>
            <person name="Lv J."/>
            <person name="Li Y."/>
            <person name="Zhang Z."/>
            <person name="Liu B."/>
            <person name="Lu W."/>
            <person name="Hui Y."/>
            <person name="Liang J."/>
            <person name="Zhou Z."/>
            <person name="Hou R."/>
            <person name="Li X."/>
            <person name="Liu Y."/>
            <person name="Li H."/>
            <person name="Ning X."/>
            <person name="Lin Y."/>
            <person name="Zhao L."/>
            <person name="Xing Q."/>
            <person name="Dou J."/>
            <person name="Li Y."/>
            <person name="Mao J."/>
            <person name="Guo H."/>
            <person name="Dou H."/>
            <person name="Li T."/>
            <person name="Mu C."/>
            <person name="Jiang W."/>
            <person name="Fu Q."/>
            <person name="Fu X."/>
            <person name="Miao Y."/>
            <person name="Liu J."/>
            <person name="Yu Q."/>
            <person name="Li R."/>
            <person name="Liao H."/>
            <person name="Li X."/>
            <person name="Kong Y."/>
            <person name="Jiang Z."/>
            <person name="Chourrout D."/>
            <person name="Li R."/>
            <person name="Bao Z."/>
        </authorList>
    </citation>
    <scope>NUCLEOTIDE SEQUENCE [LARGE SCALE GENOMIC DNA]</scope>
    <source>
        <strain evidence="8 9">PY_sf001</strain>
    </source>
</reference>
<evidence type="ECO:0000313" key="8">
    <source>
        <dbReference type="EMBL" id="OWF35106.1"/>
    </source>
</evidence>
<dbReference type="Pfam" id="PF06090">
    <property type="entry name" value="Ins_P5_2-kin"/>
    <property type="match status" value="2"/>
</dbReference>
<dbReference type="AlphaFoldDB" id="A0A210PF81"/>
<dbReference type="GO" id="GO:0035299">
    <property type="term" value="F:inositol-1,3,4,5,6-pentakisphosphate 2-kinase activity"/>
    <property type="evidence" value="ECO:0007669"/>
    <property type="project" value="UniProtKB-EC"/>
</dbReference>
<dbReference type="InterPro" id="IPR009286">
    <property type="entry name" value="Ins_P5_2-kin"/>
</dbReference>
<feature type="compositionally biased region" description="Polar residues" evidence="7">
    <location>
        <begin position="247"/>
        <end position="265"/>
    </location>
</feature>
<keyword evidence="3 6" id="KW-0547">Nucleotide-binding</keyword>
<feature type="region of interest" description="Disordered" evidence="7">
    <location>
        <begin position="243"/>
        <end position="274"/>
    </location>
</feature>
<dbReference type="STRING" id="6573.A0A210PF81"/>
<dbReference type="GO" id="GO:0005524">
    <property type="term" value="F:ATP binding"/>
    <property type="evidence" value="ECO:0007669"/>
    <property type="project" value="UniProtKB-KW"/>
</dbReference>
<comment type="catalytic activity">
    <reaction evidence="6">
        <text>1D-myo-inositol 1,3,4,5,6-pentakisphosphate + ATP = 1D-myo-inositol hexakisphosphate + ADP + H(+)</text>
        <dbReference type="Rhea" id="RHEA:20313"/>
        <dbReference type="ChEBI" id="CHEBI:15378"/>
        <dbReference type="ChEBI" id="CHEBI:30616"/>
        <dbReference type="ChEBI" id="CHEBI:57733"/>
        <dbReference type="ChEBI" id="CHEBI:58130"/>
        <dbReference type="ChEBI" id="CHEBI:456216"/>
        <dbReference type="EC" id="2.7.1.158"/>
    </reaction>
</comment>
<dbReference type="GO" id="GO:0005634">
    <property type="term" value="C:nucleus"/>
    <property type="evidence" value="ECO:0007669"/>
    <property type="project" value="TreeGrafter"/>
</dbReference>
<dbReference type="Proteomes" id="UP000242188">
    <property type="component" value="Unassembled WGS sequence"/>
</dbReference>
<evidence type="ECO:0000256" key="3">
    <source>
        <dbReference type="ARBA" id="ARBA00022741"/>
    </source>
</evidence>
<evidence type="ECO:0000256" key="5">
    <source>
        <dbReference type="ARBA" id="ARBA00022840"/>
    </source>
</evidence>
<dbReference type="GO" id="GO:0032958">
    <property type="term" value="P:inositol phosphate biosynthetic process"/>
    <property type="evidence" value="ECO:0007669"/>
    <property type="project" value="TreeGrafter"/>
</dbReference>
<evidence type="ECO:0000256" key="4">
    <source>
        <dbReference type="ARBA" id="ARBA00022777"/>
    </source>
</evidence>
<sequence length="470" mass="52613">MFSRLTQIPKGFVEKVESEIEHLRPAYRKIHDEDFKTIDPATCSALVLPDLCFVGDSAMSAHPQQYYTPTISVEIKVTQGHVKHTQNAHLLNRPKKGFMPAPGSLFKEDSIKGKVCKFCMHKKLKEKEGRWNNSSNYCPLDLFSGGSVRAANYCPLDLFLGDRRRMMHALLSLYGIPQNNFKVFQDGREVFSDTVQEDLTGILHQFFGDSVNGFTNGLQKQHELHTFLDLIVDALLSTPEGAKPSQICHTQSNQATPNSCAHSNGGSEGKGHASSEVKVMNRTKLCSNFCAKSSYPNIDNSQNDGAASVMLSAPESVLGRILCTQQLDDAVDIDGVFPLYQRVKDHLKAHPEDRCKFGVYGPFTKELWLDPCIQGFDTADTDSLEYAVYKVKRFIVSKTMQDCSIMVAMQRCPSCSQSKTADVPPCLTDGHGRKFHYSVSIIDLDPKPFDKLTKYNQLEKNILQAYTEYL</sequence>
<keyword evidence="2 6" id="KW-0808">Transferase</keyword>
<evidence type="ECO:0000256" key="7">
    <source>
        <dbReference type="SAM" id="MobiDB-lite"/>
    </source>
</evidence>
<comment type="domain">
    <text evidence="6">The EXKPK motif is conserved in inositol-pentakisphosphate 2-kinases of both family 1 and 2.</text>
</comment>
<organism evidence="8 9">
    <name type="scientific">Mizuhopecten yessoensis</name>
    <name type="common">Japanese scallop</name>
    <name type="synonym">Patinopecten yessoensis</name>
    <dbReference type="NCBI Taxonomy" id="6573"/>
    <lineage>
        <taxon>Eukaryota</taxon>
        <taxon>Metazoa</taxon>
        <taxon>Spiralia</taxon>
        <taxon>Lophotrochozoa</taxon>
        <taxon>Mollusca</taxon>
        <taxon>Bivalvia</taxon>
        <taxon>Autobranchia</taxon>
        <taxon>Pteriomorphia</taxon>
        <taxon>Pectinida</taxon>
        <taxon>Pectinoidea</taxon>
        <taxon>Pectinidae</taxon>
        <taxon>Mizuhopecten</taxon>
    </lineage>
</organism>
<comment type="function">
    <text evidence="6">Phosphorylates Ins(1,3,4,5,6)P5 at position 2 to form Ins(1,2,3,4,5,6)P6 (InsP6 or phytate).</text>
</comment>
<dbReference type="PANTHER" id="PTHR14456:SF2">
    <property type="entry name" value="INOSITOL-PENTAKISPHOSPHATE 2-KINASE"/>
    <property type="match status" value="1"/>
</dbReference>
<evidence type="ECO:0000256" key="2">
    <source>
        <dbReference type="ARBA" id="ARBA00022679"/>
    </source>
</evidence>
<keyword evidence="5 6" id="KW-0067">ATP-binding</keyword>
<comment type="caution">
    <text evidence="8">The sequence shown here is derived from an EMBL/GenBank/DDBJ whole genome shotgun (WGS) entry which is preliminary data.</text>
</comment>
<keyword evidence="9" id="KW-1185">Reference proteome</keyword>
<dbReference type="EC" id="2.7.1.158" evidence="1 6"/>